<sequence length="192" mass="21367">MSNHEPVVKTDEQLRREMAQGKNKILLFRRLSESDTAAGKLVFQTEHTFSYSRSLDRIVTKDGTVIKVGELEAEVSIEAIQSKKDPVFDMLQKAAIEGEKLELWEVTVDPDLKREDGKYPAVYAQGLLDSWEPSSSAEDEAAVSSNFIVEFEPQFGFATLTDAQLEAVKYAFSDTVAVDETGEQIEEGAVRA</sequence>
<accession>A0A1G6HQ92</accession>
<evidence type="ECO:0000313" key="2">
    <source>
        <dbReference type="Proteomes" id="UP000242662"/>
    </source>
</evidence>
<dbReference type="InterPro" id="IPR022345">
    <property type="entry name" value="Phage_69_Orf23_MTP"/>
</dbReference>
<proteinExistence type="predicted"/>
<dbReference type="Proteomes" id="UP000242662">
    <property type="component" value="Unassembled WGS sequence"/>
</dbReference>
<dbReference type="Pfam" id="PF06199">
    <property type="entry name" value="Phage_tail_2"/>
    <property type="match status" value="1"/>
</dbReference>
<evidence type="ECO:0000313" key="1">
    <source>
        <dbReference type="EMBL" id="SDB96364.1"/>
    </source>
</evidence>
<name>A0A1G6HQ92_9BACI</name>
<dbReference type="STRING" id="1464122.SAMN05421737_104121"/>
<dbReference type="PRINTS" id="PR01998">
    <property type="entry name" value="MTP2STAPHYLO"/>
</dbReference>
<keyword evidence="2" id="KW-1185">Reference proteome</keyword>
<dbReference type="PRINTS" id="PR01997">
    <property type="entry name" value="MTP2FAMILY"/>
</dbReference>
<dbReference type="AlphaFoldDB" id="A0A1G6HQ92"/>
<gene>
    <name evidence="1" type="ORF">SAMN05421737_104121</name>
</gene>
<reference evidence="2" key="1">
    <citation type="submission" date="2016-09" db="EMBL/GenBank/DDBJ databases">
        <authorList>
            <person name="Varghese N."/>
            <person name="Submissions S."/>
        </authorList>
    </citation>
    <scope>NUCLEOTIDE SEQUENCE [LARGE SCALE GENOMIC DNA]</scope>
    <source>
        <strain evidence="2">25nlg</strain>
    </source>
</reference>
<organism evidence="1 2">
    <name type="scientific">Shouchella lonarensis</name>
    <dbReference type="NCBI Taxonomy" id="1464122"/>
    <lineage>
        <taxon>Bacteria</taxon>
        <taxon>Bacillati</taxon>
        <taxon>Bacillota</taxon>
        <taxon>Bacilli</taxon>
        <taxon>Bacillales</taxon>
        <taxon>Bacillaceae</taxon>
        <taxon>Shouchella</taxon>
    </lineage>
</organism>
<dbReference type="NCBIfam" id="TIGR02126">
    <property type="entry name" value="phgtail_TP901_1"/>
    <property type="match status" value="1"/>
</dbReference>
<dbReference type="OrthoDB" id="2044969at2"/>
<dbReference type="RefSeq" id="WP_090775244.1">
    <property type="nucleotide sequence ID" value="NZ_FMYM01000004.1"/>
</dbReference>
<dbReference type="InterPro" id="IPR011855">
    <property type="entry name" value="Phgtail_TP901_1"/>
</dbReference>
<dbReference type="EMBL" id="FMYM01000004">
    <property type="protein sequence ID" value="SDB96364.1"/>
    <property type="molecule type" value="Genomic_DNA"/>
</dbReference>
<protein>
    <submittedName>
        <fullName evidence="1">Phage major tail protein, TP901-1 family</fullName>
    </submittedName>
</protein>